<evidence type="ECO:0000256" key="16">
    <source>
        <dbReference type="ARBA" id="ARBA00023128"/>
    </source>
</evidence>
<dbReference type="PANTHER" id="PTHR12553:SF49">
    <property type="entry name" value="ZINC PHOSPHODIESTERASE ELAC PROTEIN 2"/>
    <property type="match status" value="1"/>
</dbReference>
<evidence type="ECO:0000256" key="24">
    <source>
        <dbReference type="SAM" id="Phobius"/>
    </source>
</evidence>
<keyword evidence="15" id="KW-0809">Transit peptide</keyword>
<dbReference type="CDD" id="cd07718">
    <property type="entry name" value="RNaseZ_ELAC1_ELAC2-C-term-like_MBL-fold"/>
    <property type="match status" value="1"/>
</dbReference>
<dbReference type="GO" id="GO:0005634">
    <property type="term" value="C:nucleus"/>
    <property type="evidence" value="ECO:0007669"/>
    <property type="project" value="UniProtKB-SubCell"/>
</dbReference>
<comment type="similarity">
    <text evidence="5">Belongs to the RNase Z family.</text>
</comment>
<evidence type="ECO:0000256" key="14">
    <source>
        <dbReference type="ARBA" id="ARBA00022833"/>
    </source>
</evidence>
<evidence type="ECO:0000256" key="5">
    <source>
        <dbReference type="ARBA" id="ARBA00007823"/>
    </source>
</evidence>
<dbReference type="EMBL" id="CAHIKZ030000685">
    <property type="protein sequence ID" value="CAE1233402.1"/>
    <property type="molecule type" value="Genomic_DNA"/>
</dbReference>
<evidence type="ECO:0000256" key="7">
    <source>
        <dbReference type="ARBA" id="ARBA00013357"/>
    </source>
</evidence>
<feature type="transmembrane region" description="Helical" evidence="24">
    <location>
        <begin position="702"/>
        <end position="720"/>
    </location>
</feature>
<name>A0A812BHU8_ACAPH</name>
<evidence type="ECO:0000256" key="13">
    <source>
        <dbReference type="ARBA" id="ARBA00022801"/>
    </source>
</evidence>
<keyword evidence="11" id="KW-0479">Metal-binding</keyword>
<comment type="catalytic activity">
    <reaction evidence="1">
        <text>Endonucleolytic cleavage of RNA, removing extra 3' nucleotides from tRNA precursor, generating 3' termini of tRNAs. A 3'-hydroxy group is left at the tRNA terminus and a 5'-phosphoryl group is left at the trailer molecule.</text>
        <dbReference type="EC" id="3.1.26.11"/>
    </reaction>
</comment>
<evidence type="ECO:0000256" key="20">
    <source>
        <dbReference type="ARBA" id="ARBA00032104"/>
    </source>
</evidence>
<keyword evidence="24" id="KW-0472">Membrane</keyword>
<evidence type="ECO:0000256" key="4">
    <source>
        <dbReference type="ARBA" id="ARBA00004305"/>
    </source>
</evidence>
<feature type="transmembrane region" description="Helical" evidence="24">
    <location>
        <begin position="776"/>
        <end position="802"/>
    </location>
</feature>
<keyword evidence="24" id="KW-1133">Transmembrane helix</keyword>
<dbReference type="Proteomes" id="UP000597762">
    <property type="component" value="Unassembled WGS sequence"/>
</dbReference>
<dbReference type="Pfam" id="PF23023">
    <property type="entry name" value="Anti-Pycsar_Apyc1"/>
    <property type="match status" value="1"/>
</dbReference>
<dbReference type="Pfam" id="PF13691">
    <property type="entry name" value="Lactamase_B_4"/>
    <property type="match status" value="1"/>
</dbReference>
<evidence type="ECO:0000256" key="11">
    <source>
        <dbReference type="ARBA" id="ARBA00022723"/>
    </source>
</evidence>
<evidence type="ECO:0000256" key="17">
    <source>
        <dbReference type="ARBA" id="ARBA00023242"/>
    </source>
</evidence>
<dbReference type="InterPro" id="IPR023298">
    <property type="entry name" value="ATPase_P-typ_TM_dom_sf"/>
</dbReference>
<evidence type="ECO:0000256" key="3">
    <source>
        <dbReference type="ARBA" id="ARBA00004123"/>
    </source>
</evidence>
<gene>
    <name evidence="26" type="ORF">SPHA_18954</name>
</gene>
<comment type="cofactor">
    <cofactor evidence="2">
        <name>Zn(2+)</name>
        <dbReference type="ChEBI" id="CHEBI:29105"/>
    </cofactor>
</comment>
<evidence type="ECO:0000256" key="8">
    <source>
        <dbReference type="ARBA" id="ARBA00022553"/>
    </source>
</evidence>
<dbReference type="GO" id="GO:0042645">
    <property type="term" value="C:mitochondrial nucleoid"/>
    <property type="evidence" value="ECO:0007669"/>
    <property type="project" value="UniProtKB-ARBA"/>
</dbReference>
<evidence type="ECO:0000259" key="25">
    <source>
        <dbReference type="Pfam" id="PF13691"/>
    </source>
</evidence>
<dbReference type="InterPro" id="IPR036866">
    <property type="entry name" value="RibonucZ/Hydroxyglut_hydro"/>
</dbReference>
<keyword evidence="12" id="KW-0255">Endonuclease</keyword>
<dbReference type="SUPFAM" id="SSF56281">
    <property type="entry name" value="Metallo-hydrolase/oxidoreductase"/>
    <property type="match status" value="2"/>
</dbReference>
<keyword evidence="9" id="KW-0819">tRNA processing</keyword>
<evidence type="ECO:0000256" key="22">
    <source>
        <dbReference type="ARBA" id="ARBA00046098"/>
    </source>
</evidence>
<dbReference type="OrthoDB" id="527344at2759"/>
<comment type="caution">
    <text evidence="26">The sequence shown here is derived from an EMBL/GenBank/DDBJ whole genome shotgun (WGS) entry which is preliminary data.</text>
</comment>
<keyword evidence="17" id="KW-0539">Nucleus</keyword>
<feature type="domain" description="tRNase Z endonuclease" evidence="25">
    <location>
        <begin position="44"/>
        <end position="96"/>
    </location>
</feature>
<proteinExistence type="inferred from homology"/>
<evidence type="ECO:0000256" key="12">
    <source>
        <dbReference type="ARBA" id="ARBA00022759"/>
    </source>
</evidence>
<evidence type="ECO:0000256" key="6">
    <source>
        <dbReference type="ARBA" id="ARBA00012477"/>
    </source>
</evidence>
<dbReference type="FunFam" id="3.60.15.10:FF:000014">
    <property type="entry name" value="Zinc phosphodiesterase ELAC protein 2"/>
    <property type="match status" value="1"/>
</dbReference>
<keyword evidence="13 26" id="KW-0378">Hydrolase</keyword>
<dbReference type="SUPFAM" id="SSF81665">
    <property type="entry name" value="Calcium ATPase, transmembrane domain M"/>
    <property type="match status" value="1"/>
</dbReference>
<evidence type="ECO:0000256" key="23">
    <source>
        <dbReference type="ARBA" id="ARBA00047136"/>
    </source>
</evidence>
<comment type="subunit">
    <text evidence="23">Homodimer. Interacts with PTCD1.</text>
</comment>
<dbReference type="GO" id="GO:0046872">
    <property type="term" value="F:metal ion binding"/>
    <property type="evidence" value="ECO:0007669"/>
    <property type="project" value="UniProtKB-KW"/>
</dbReference>
<keyword evidence="16" id="KW-0496">Mitochondrion</keyword>
<evidence type="ECO:0000313" key="27">
    <source>
        <dbReference type="Proteomes" id="UP000597762"/>
    </source>
</evidence>
<accession>A0A812BHU8</accession>
<keyword evidence="24" id="KW-0812">Transmembrane</keyword>
<dbReference type="GO" id="GO:0042781">
    <property type="term" value="F:3'-tRNA processing endoribonuclease activity"/>
    <property type="evidence" value="ECO:0007669"/>
    <property type="project" value="UniProtKB-EC"/>
</dbReference>
<dbReference type="InterPro" id="IPR047151">
    <property type="entry name" value="RNZ2-like"/>
</dbReference>
<keyword evidence="27" id="KW-1185">Reference proteome</keyword>
<comment type="function">
    <text evidence="22">Zinc phosphodiesterase, which displays mitochondrial tRNA 3'-processing endonuclease activity. Involved in tRNA maturation, by removing a 3'-trailer from precursor tRNA. Associates with mitochondrial DNA complexes at the nucleoids to initiate RNA processing and ribosome assembly.</text>
</comment>
<evidence type="ECO:0000256" key="1">
    <source>
        <dbReference type="ARBA" id="ARBA00000402"/>
    </source>
</evidence>
<protein>
    <recommendedName>
        <fullName evidence="7">Zinc phosphodiesterase ELAC protein 2</fullName>
        <ecNumber evidence="6">3.1.26.11</ecNumber>
    </recommendedName>
    <alternativeName>
        <fullName evidence="21">ElaC homolog protein 2</fullName>
    </alternativeName>
    <alternativeName>
        <fullName evidence="19">Ribonuclease Z 2</fullName>
    </alternativeName>
    <alternativeName>
        <fullName evidence="20">tRNA 3 endonuclease 2</fullName>
    </alternativeName>
    <alternativeName>
        <fullName evidence="18">tRNase Z 2</fullName>
    </alternativeName>
</protein>
<keyword evidence="14" id="KW-0862">Zinc</keyword>
<evidence type="ECO:0000313" key="26">
    <source>
        <dbReference type="EMBL" id="CAE1233402.1"/>
    </source>
</evidence>
<evidence type="ECO:0000256" key="10">
    <source>
        <dbReference type="ARBA" id="ARBA00022722"/>
    </source>
</evidence>
<comment type="subcellular location">
    <subcellularLocation>
        <location evidence="4">Mitochondrion matrix</location>
    </subcellularLocation>
    <subcellularLocation>
        <location evidence="3">Nucleus</location>
    </subcellularLocation>
</comment>
<organism evidence="26 27">
    <name type="scientific">Acanthosepion pharaonis</name>
    <name type="common">Pharaoh cuttlefish</name>
    <name type="synonym">Sepia pharaonis</name>
    <dbReference type="NCBI Taxonomy" id="158019"/>
    <lineage>
        <taxon>Eukaryota</taxon>
        <taxon>Metazoa</taxon>
        <taxon>Spiralia</taxon>
        <taxon>Lophotrochozoa</taxon>
        <taxon>Mollusca</taxon>
        <taxon>Cephalopoda</taxon>
        <taxon>Coleoidea</taxon>
        <taxon>Decapodiformes</taxon>
        <taxon>Sepiida</taxon>
        <taxon>Sepiina</taxon>
        <taxon>Sepiidae</taxon>
        <taxon>Acanthosepion</taxon>
    </lineage>
</organism>
<dbReference type="GO" id="GO:1990180">
    <property type="term" value="P:mitochondrial tRNA 3'-end processing"/>
    <property type="evidence" value="ECO:0007669"/>
    <property type="project" value="TreeGrafter"/>
</dbReference>
<dbReference type="Gene3D" id="3.60.15.10">
    <property type="entry name" value="Ribonuclease Z/Hydroxyacylglutathione hydrolase-like"/>
    <property type="match status" value="2"/>
</dbReference>
<sequence>MSKSHGPSSTTKDKLRHVRYREHIGGKLPVPGKIELQVIGSGGRGTPRSVILATDHVRYLFNCGEGTQRIASEHKIKLSRLENIFITHNSWDNIGGLLGLALTVEGINVPKITIHGPAMVEQTIRMAKTFAESSNIQIEKREVELGAYEDNAFRIEYVPIHRSKSSLDNNSTTALSTDSLKSITVNNKESITDDEVPAKKMRLSQEELCSAVAYICKPHAGKRRLILEKCVDLNVPVGPLLGILKNEESITLQDGTVVMPDQVLSPAEKPYPIIILECPSVEYLDSLMSNKHLNSLQMKDKEEEQHNLPAELVVHMSPVEVLDHPKYQNWIKRFPSETRHLILNESTSGIANLGLFKIQTMLNLLSPSIFPLLHHQKLSLQKNSLNSTENGQVDETNNQLQLACTNLKYHLRPRKGYNRDQCIYMDNASYVSEAWAIPEFEKQLLHFHTKVNELTKGQDQNLVKYPRILFLGTGSSVPSKRRNVSGILLQTEPDSCILLDCGEGTAGQLYRHYGDEVTDNILCNLKAIFISHMHADHHLGLFGLLRDRAKAMEKNGETPSPVLLLSPIQINRWLHFYAKNIEDIQHLIQLVPLGKILPHQREKQAELYSSILQQLNLVEFVPVEVDHCKNAFGVSLSHSSNWKIVYSGDTMPCERLVNAGKNCDLLIHEATMEDDLEEEAKIKTHSTTSQAINIGMKMNAKFILLNHFTLLSFLFSFFFLSFPFSLFPFFSLSLFLSFPFSLFPFFSLSLFLYLSLSFSLSFLFSLFPFLSLSFSLSFLFSLFPFLSLSFSLSLLFSLFPFLSLSFSFSLSLSLLFFLSLSLSPFLSLSLSLSPFLYHSPGSTSQNKTLYHLSLKSLAALNPL</sequence>
<dbReference type="EC" id="3.1.26.11" evidence="6"/>
<evidence type="ECO:0000256" key="9">
    <source>
        <dbReference type="ARBA" id="ARBA00022694"/>
    </source>
</evidence>
<evidence type="ECO:0000256" key="21">
    <source>
        <dbReference type="ARBA" id="ARBA00032616"/>
    </source>
</evidence>
<evidence type="ECO:0000256" key="19">
    <source>
        <dbReference type="ARBA" id="ARBA00030729"/>
    </source>
</evidence>
<dbReference type="PANTHER" id="PTHR12553">
    <property type="entry name" value="ZINC PHOSPHODIESTERASE ELAC PROTEIN 2"/>
    <property type="match status" value="1"/>
</dbReference>
<keyword evidence="10" id="KW-0540">Nuclease</keyword>
<keyword evidence="8" id="KW-0597">Phosphoprotein</keyword>
<dbReference type="InterPro" id="IPR027794">
    <property type="entry name" value="tRNase_Z_dom"/>
</dbReference>
<reference evidence="26" key="1">
    <citation type="submission" date="2021-01" db="EMBL/GenBank/DDBJ databases">
        <authorList>
            <person name="Li R."/>
            <person name="Bekaert M."/>
        </authorList>
    </citation>
    <scope>NUCLEOTIDE SEQUENCE</scope>
    <source>
        <strain evidence="26">Farmed</strain>
    </source>
</reference>
<evidence type="ECO:0000256" key="18">
    <source>
        <dbReference type="ARBA" id="ARBA00030689"/>
    </source>
</evidence>
<evidence type="ECO:0000256" key="15">
    <source>
        <dbReference type="ARBA" id="ARBA00022946"/>
    </source>
</evidence>
<dbReference type="AlphaFoldDB" id="A0A812BHU8"/>
<evidence type="ECO:0000256" key="2">
    <source>
        <dbReference type="ARBA" id="ARBA00001947"/>
    </source>
</evidence>